<dbReference type="EMBL" id="VORO01000036">
    <property type="protein sequence ID" value="TXD86858.1"/>
    <property type="molecule type" value="Genomic_DNA"/>
</dbReference>
<evidence type="ECO:0000313" key="3">
    <source>
        <dbReference type="Proteomes" id="UP000321578"/>
    </source>
</evidence>
<dbReference type="AlphaFoldDB" id="A0A5C6ZDV7"/>
<keyword evidence="1" id="KW-0732">Signal</keyword>
<protein>
    <submittedName>
        <fullName evidence="2">Uncharacterized protein</fullName>
    </submittedName>
</protein>
<dbReference type="Proteomes" id="UP000321578">
    <property type="component" value="Unassembled WGS sequence"/>
</dbReference>
<feature type="signal peptide" evidence="1">
    <location>
        <begin position="1"/>
        <end position="19"/>
    </location>
</feature>
<organism evidence="2 3">
    <name type="scientific">Subsaximicrobium wynnwilliamsii</name>
    <dbReference type="NCBI Taxonomy" id="291179"/>
    <lineage>
        <taxon>Bacteria</taxon>
        <taxon>Pseudomonadati</taxon>
        <taxon>Bacteroidota</taxon>
        <taxon>Flavobacteriia</taxon>
        <taxon>Flavobacteriales</taxon>
        <taxon>Flavobacteriaceae</taxon>
        <taxon>Subsaximicrobium</taxon>
    </lineage>
</organism>
<dbReference type="RefSeq" id="WP_147088310.1">
    <property type="nucleotide sequence ID" value="NZ_VORM01000037.1"/>
</dbReference>
<accession>A0A5C6ZDV7</accession>
<evidence type="ECO:0000313" key="2">
    <source>
        <dbReference type="EMBL" id="TXD86858.1"/>
    </source>
</evidence>
<gene>
    <name evidence="2" type="ORF">ESY86_19070</name>
</gene>
<evidence type="ECO:0000256" key="1">
    <source>
        <dbReference type="SAM" id="SignalP"/>
    </source>
</evidence>
<proteinExistence type="predicted"/>
<reference evidence="2 3" key="1">
    <citation type="submission" date="2019-08" db="EMBL/GenBank/DDBJ databases">
        <title>Genomes of Subsaximicrobium wynnwilliamsii strains.</title>
        <authorList>
            <person name="Bowman J.P."/>
        </authorList>
    </citation>
    <scope>NUCLEOTIDE SEQUENCE [LARGE SCALE GENOMIC DNA]</scope>
    <source>
        <strain evidence="2 3">2-80-2</strain>
    </source>
</reference>
<keyword evidence="3" id="KW-1185">Reference proteome</keyword>
<sequence>MLKTLSILVLVSVCEMSFAQDEALFNRLRAIENGGITFFNVDGIDFTKETLYSNFNEKNLKKAYRKYKIKKKDEKEIDRALDFDNYRVITRETFDEGLVSVSVNYFVKNKDNFIDVFWFGYYEAQNPAFERKMIALISNDKIPKSCFSAMQTDTINFAGRAIALGGNCNWMNINNIQCPYYGQMNWSVHDTKASADLFIQNQLKATKIKNGGKVISEVVVDIVFEGVPTQAKKVYYDFTGVTSLLASMSGGKNLTIYYVSEKIRGNYLSCVLSFWNNDSINPSGLPALLEKVMTIAEK</sequence>
<name>A0A5C6ZDV7_9FLAO</name>
<comment type="caution">
    <text evidence="2">The sequence shown here is derived from an EMBL/GenBank/DDBJ whole genome shotgun (WGS) entry which is preliminary data.</text>
</comment>
<dbReference type="OrthoDB" id="995555at2"/>
<feature type="chain" id="PRO_5022700110" evidence="1">
    <location>
        <begin position="20"/>
        <end position="298"/>
    </location>
</feature>